<dbReference type="CDD" id="cd07336">
    <property type="entry name" value="M48B_HtpX_like"/>
    <property type="match status" value="1"/>
</dbReference>
<evidence type="ECO:0000256" key="5">
    <source>
        <dbReference type="ARBA" id="ARBA00022692"/>
    </source>
</evidence>
<dbReference type="GO" id="GO:0005886">
    <property type="term" value="C:plasma membrane"/>
    <property type="evidence" value="ECO:0007669"/>
    <property type="project" value="UniProtKB-SubCell"/>
</dbReference>
<evidence type="ECO:0000256" key="2">
    <source>
        <dbReference type="ARBA" id="ARBA00009779"/>
    </source>
</evidence>
<dbReference type="Pfam" id="PF01435">
    <property type="entry name" value="Peptidase_M48"/>
    <property type="match status" value="1"/>
</dbReference>
<evidence type="ECO:0000313" key="15">
    <source>
        <dbReference type="EMBL" id="AKU92066.1"/>
    </source>
</evidence>
<dbReference type="GO" id="GO:0008270">
    <property type="term" value="F:zinc ion binding"/>
    <property type="evidence" value="ECO:0007669"/>
    <property type="project" value="UniProtKB-UniRule"/>
</dbReference>
<reference evidence="15 16" key="1">
    <citation type="submission" date="2015-08" db="EMBL/GenBank/DDBJ databases">
        <authorList>
            <person name="Babu N.S."/>
            <person name="Beckwith C.J."/>
            <person name="Beseler K.G."/>
            <person name="Brison A."/>
            <person name="Carone J.V."/>
            <person name="Caskin T.P."/>
            <person name="Diamond M."/>
            <person name="Durham M.E."/>
            <person name="Foxe J.M."/>
            <person name="Go M."/>
            <person name="Henderson B.A."/>
            <person name="Jones I.B."/>
            <person name="McGettigan J.A."/>
            <person name="Micheletti S.J."/>
            <person name="Nasrallah M.E."/>
            <person name="Ortiz D."/>
            <person name="Piller C.R."/>
            <person name="Privatt S.R."/>
            <person name="Schneider S.L."/>
            <person name="Sharp S."/>
            <person name="Smith T.C."/>
            <person name="Stanton J.D."/>
            <person name="Ullery H.E."/>
            <person name="Wilson R.J."/>
            <person name="Serrano M.G."/>
            <person name="Buck G."/>
            <person name="Lee V."/>
            <person name="Wang Y."/>
            <person name="Carvalho R."/>
            <person name="Voegtly L."/>
            <person name="Shi R."/>
            <person name="Duckworth R."/>
            <person name="Johnson A."/>
            <person name="Loviza R."/>
            <person name="Walstead R."/>
            <person name="Shah Z."/>
            <person name="Kiflezghi M."/>
            <person name="Wade K."/>
            <person name="Ball S.L."/>
            <person name="Bradley K.W."/>
            <person name="Asai D.J."/>
            <person name="Bowman C.A."/>
            <person name="Russell D.A."/>
            <person name="Pope W.H."/>
            <person name="Jacobs-Sera D."/>
            <person name="Hendrix R.W."/>
            <person name="Hatfull G.F."/>
        </authorList>
    </citation>
    <scope>NUCLEOTIDE SEQUENCE [LARGE SCALE GENOMIC DNA]</scope>
    <source>
        <strain evidence="15 16">DSM 27710</strain>
    </source>
</reference>
<dbReference type="EMBL" id="CP012332">
    <property type="protein sequence ID" value="AKU92066.1"/>
    <property type="molecule type" value="Genomic_DNA"/>
</dbReference>
<protein>
    <recommendedName>
        <fullName evidence="12">Protease HtpX homolog</fullName>
        <ecNumber evidence="12">3.4.24.-</ecNumber>
    </recommendedName>
</protein>
<proteinExistence type="inferred from homology"/>
<dbReference type="STRING" id="1391653.AKJ08_2453"/>
<comment type="similarity">
    <text evidence="2 12">Belongs to the peptidase M48B family.</text>
</comment>
<evidence type="ECO:0000313" key="16">
    <source>
        <dbReference type="Proteomes" id="UP000055590"/>
    </source>
</evidence>
<keyword evidence="3 12" id="KW-1003">Cell membrane</keyword>
<keyword evidence="16" id="KW-1185">Reference proteome</keyword>
<feature type="binding site" evidence="12">
    <location>
        <position position="173"/>
    </location>
    <ligand>
        <name>Zn(2+)</name>
        <dbReference type="ChEBI" id="CHEBI:29105"/>
        <note>catalytic</note>
    </ligand>
</feature>
<dbReference type="PANTHER" id="PTHR43221:SF1">
    <property type="entry name" value="PROTEASE HTPX"/>
    <property type="match status" value="1"/>
</dbReference>
<dbReference type="GO" id="GO:0004222">
    <property type="term" value="F:metalloendopeptidase activity"/>
    <property type="evidence" value="ECO:0007669"/>
    <property type="project" value="UniProtKB-UniRule"/>
</dbReference>
<keyword evidence="11 12" id="KW-0472">Membrane</keyword>
<dbReference type="Proteomes" id="UP000055590">
    <property type="component" value="Chromosome"/>
</dbReference>
<feature type="transmembrane region" description="Helical" evidence="12">
    <location>
        <begin position="42"/>
        <end position="63"/>
    </location>
</feature>
<keyword evidence="4 12" id="KW-0645">Protease</keyword>
<evidence type="ECO:0000256" key="4">
    <source>
        <dbReference type="ARBA" id="ARBA00022670"/>
    </source>
</evidence>
<comment type="subcellular location">
    <subcellularLocation>
        <location evidence="1 12">Cell membrane</location>
        <topology evidence="1 12">Multi-pass membrane protein</topology>
    </subcellularLocation>
</comment>
<keyword evidence="5 12" id="KW-0812">Transmembrane</keyword>
<keyword evidence="8 12" id="KW-0862">Zinc</keyword>
<evidence type="ECO:0000256" key="6">
    <source>
        <dbReference type="ARBA" id="ARBA00022723"/>
    </source>
</evidence>
<feature type="binding site" evidence="12">
    <location>
        <position position="246"/>
    </location>
    <ligand>
        <name>Zn(2+)</name>
        <dbReference type="ChEBI" id="CHEBI:29105"/>
        <note>catalytic</note>
    </ligand>
</feature>
<dbReference type="Gene3D" id="3.30.2010.10">
    <property type="entry name" value="Metalloproteases ('zincins'), catalytic domain"/>
    <property type="match status" value="1"/>
</dbReference>
<dbReference type="InterPro" id="IPR001915">
    <property type="entry name" value="Peptidase_M48"/>
</dbReference>
<evidence type="ECO:0000256" key="11">
    <source>
        <dbReference type="ARBA" id="ARBA00023136"/>
    </source>
</evidence>
<feature type="active site" evidence="12">
    <location>
        <position position="170"/>
    </location>
</feature>
<evidence type="ECO:0000256" key="3">
    <source>
        <dbReference type="ARBA" id="ARBA00022475"/>
    </source>
</evidence>
<evidence type="ECO:0000256" key="10">
    <source>
        <dbReference type="ARBA" id="ARBA00023049"/>
    </source>
</evidence>
<feature type="transmembrane region" description="Helical" evidence="12">
    <location>
        <begin position="69"/>
        <end position="86"/>
    </location>
</feature>
<evidence type="ECO:0000256" key="7">
    <source>
        <dbReference type="ARBA" id="ARBA00022801"/>
    </source>
</evidence>
<evidence type="ECO:0000256" key="13">
    <source>
        <dbReference type="SAM" id="MobiDB-lite"/>
    </source>
</evidence>
<evidence type="ECO:0000259" key="14">
    <source>
        <dbReference type="Pfam" id="PF01435"/>
    </source>
</evidence>
<accession>A0A0K1PF65</accession>
<keyword evidence="10 12" id="KW-0482">Metalloprotease</keyword>
<organism evidence="15 16">
    <name type="scientific">Vulgatibacter incomptus</name>
    <dbReference type="NCBI Taxonomy" id="1391653"/>
    <lineage>
        <taxon>Bacteria</taxon>
        <taxon>Pseudomonadati</taxon>
        <taxon>Myxococcota</taxon>
        <taxon>Myxococcia</taxon>
        <taxon>Myxococcales</taxon>
        <taxon>Cystobacterineae</taxon>
        <taxon>Vulgatibacteraceae</taxon>
        <taxon>Vulgatibacter</taxon>
    </lineage>
</organism>
<feature type="binding site" evidence="12">
    <location>
        <position position="169"/>
    </location>
    <ligand>
        <name>Zn(2+)</name>
        <dbReference type="ChEBI" id="CHEBI:29105"/>
        <note>catalytic</note>
    </ligand>
</feature>
<dbReference type="InterPro" id="IPR050083">
    <property type="entry name" value="HtpX_protease"/>
</dbReference>
<feature type="domain" description="Peptidase M48" evidence="14">
    <location>
        <begin position="104"/>
        <end position="319"/>
    </location>
</feature>
<keyword evidence="7 12" id="KW-0378">Hydrolase</keyword>
<dbReference type="PANTHER" id="PTHR43221">
    <property type="entry name" value="PROTEASE HTPX"/>
    <property type="match status" value="1"/>
</dbReference>
<dbReference type="NCBIfam" id="NF002826">
    <property type="entry name" value="PRK03001.1"/>
    <property type="match status" value="1"/>
</dbReference>
<gene>
    <name evidence="12" type="primary">htpX</name>
    <name evidence="15" type="ORF">AKJ08_2453</name>
</gene>
<dbReference type="HAMAP" id="MF_00188">
    <property type="entry name" value="Pept_M48_protease_HtpX"/>
    <property type="match status" value="1"/>
</dbReference>
<keyword evidence="9 12" id="KW-1133">Transmembrane helix</keyword>
<comment type="cofactor">
    <cofactor evidence="12">
        <name>Zn(2+)</name>
        <dbReference type="ChEBI" id="CHEBI:29105"/>
    </cofactor>
    <text evidence="12">Binds 1 zinc ion per subunit.</text>
</comment>
<evidence type="ECO:0000256" key="12">
    <source>
        <dbReference type="HAMAP-Rule" id="MF_00188"/>
    </source>
</evidence>
<feature type="region of interest" description="Disordered" evidence="13">
    <location>
        <begin position="1"/>
        <end position="33"/>
    </location>
</feature>
<keyword evidence="6 12" id="KW-0479">Metal-binding</keyword>
<evidence type="ECO:0000256" key="1">
    <source>
        <dbReference type="ARBA" id="ARBA00004651"/>
    </source>
</evidence>
<dbReference type="AlphaFoldDB" id="A0A0K1PF65"/>
<feature type="transmembrane region" description="Helical" evidence="12">
    <location>
        <begin position="216"/>
        <end position="237"/>
    </location>
</feature>
<dbReference type="InterPro" id="IPR022919">
    <property type="entry name" value="Pept_M48_protease_HtpX"/>
</dbReference>
<evidence type="ECO:0000256" key="8">
    <source>
        <dbReference type="ARBA" id="ARBA00022833"/>
    </source>
</evidence>
<name>A0A0K1PF65_9BACT</name>
<dbReference type="PATRIC" id="fig|1391653.3.peg.2557"/>
<sequence>MPFEADPSFDDLRESETMSFDTTETRPFPTGPRSAHRGFANWLKTGILMAAMTALILVVGQLVGGARGMLFAGAFAVVSNFVAFWFSDKLALAVHGAKPIDRTQAAWLYEMVERLTRRAGLPMPKLYVIPSPAPNAFATGRSPSKAAVAVTEGILQILDRAELEGVLAHELAHVRNRDTLISTIAATIAGAISGIAHMMQWAMIFGGGRSRDEEEGAGGVIGMLALIILAPLAAMILQLALSRSREFGADATGASICGNPMALASALEKLERGTQRIPDDRHPATAPLFIVNPLSGKSVSRLFSTHPPTEERVKRLRAMRSY</sequence>
<feature type="transmembrane region" description="Helical" evidence="12">
    <location>
        <begin position="180"/>
        <end position="204"/>
    </location>
</feature>
<dbReference type="KEGG" id="vin:AKJ08_2453"/>
<evidence type="ECO:0000256" key="9">
    <source>
        <dbReference type="ARBA" id="ARBA00022989"/>
    </source>
</evidence>
<dbReference type="GO" id="GO:0006508">
    <property type="term" value="P:proteolysis"/>
    <property type="evidence" value="ECO:0007669"/>
    <property type="project" value="UniProtKB-KW"/>
</dbReference>
<dbReference type="EC" id="3.4.24.-" evidence="12"/>